<keyword evidence="2" id="KW-1185">Reference proteome</keyword>
<accession>A0ABX9AQ37</accession>
<reference evidence="1 2" key="1">
    <citation type="submission" date="2021-08" db="EMBL/GenBank/DDBJ databases">
        <title>Culture and genomic analysis of Symbiopectobacterium purcellii sp. nov. gen. nov., isolated from the leafhopper Empoasca decipiens.</title>
        <authorList>
            <person name="Nadal-Jimenez P."/>
            <person name="Siozios S."/>
            <person name="Halliday N."/>
            <person name="Camara M."/>
            <person name="Hurst G.D.D."/>
        </authorList>
    </citation>
    <scope>NUCLEOTIDE SEQUENCE [LARGE SCALE GENOMIC DNA]</scope>
    <source>
        <strain evidence="1 2">SyEd1</strain>
    </source>
</reference>
<dbReference type="Gene3D" id="3.30.2440.10">
    <property type="entry name" value="Secreted effector protein SifA"/>
    <property type="match status" value="1"/>
</dbReference>
<proteinExistence type="predicted"/>
<evidence type="ECO:0000313" key="1">
    <source>
        <dbReference type="EMBL" id="QZN96141.1"/>
    </source>
</evidence>
<protein>
    <submittedName>
        <fullName evidence="1">Uncharacterized protein</fullName>
    </submittedName>
</protein>
<name>A0ABX9AQ37_9ENTR</name>
<dbReference type="Proteomes" id="UP000825886">
    <property type="component" value="Chromosome"/>
</dbReference>
<gene>
    <name evidence="1" type="ORF">K6K13_01200</name>
</gene>
<evidence type="ECO:0000313" key="2">
    <source>
        <dbReference type="Proteomes" id="UP000825886"/>
    </source>
</evidence>
<dbReference type="EMBL" id="CP081864">
    <property type="protein sequence ID" value="QZN96141.1"/>
    <property type="molecule type" value="Genomic_DNA"/>
</dbReference>
<sequence>MTTAFNISGSLFSREITFNEIEEIKNNIKPNEIKTLWDKIVDWFLGTDKENAKETLSTLMNSDDVNKKIEAFNQLKSMVSPAFKELFTYTIEIDDTSDTNDTSFSFVLSIGELISTEKLSTQGKTIEMEDKIKTFTERCDNQRDIKLGQLKLDIPRSNVFLFNDSKEPERITLENIDNHLVNKISEEQKKSLNVALSQTGMIDICDQIYQNAKEIPMLCSPNKTISLFLDNLNNVIINMNFFNNIDENTYVKYKEIYPDLRHRCFSANATVEIDSNGYCSITRVNVTHPGIE</sequence>
<dbReference type="RefSeq" id="WP_222159201.1">
    <property type="nucleotide sequence ID" value="NZ_CP081864.1"/>
</dbReference>
<organism evidence="1 2">
    <name type="scientific">Symbiopectobacterium purcellii</name>
    <dbReference type="NCBI Taxonomy" id="2871826"/>
    <lineage>
        <taxon>Bacteria</taxon>
        <taxon>Pseudomonadati</taxon>
        <taxon>Pseudomonadota</taxon>
        <taxon>Gammaproteobacteria</taxon>
        <taxon>Enterobacterales</taxon>
        <taxon>Enterobacteriaceae</taxon>
    </lineage>
</organism>